<dbReference type="Pfam" id="PF13442">
    <property type="entry name" value="Cytochrome_CBB3"/>
    <property type="match status" value="1"/>
</dbReference>
<gene>
    <name evidence="6" type="ORF">KUH32_14025</name>
</gene>
<keyword evidence="2 3" id="KW-0408">Iron</keyword>
<comment type="caution">
    <text evidence="6">The sequence shown here is derived from an EMBL/GenBank/DDBJ whole genome shotgun (WGS) entry which is preliminary data.</text>
</comment>
<evidence type="ECO:0000256" key="2">
    <source>
        <dbReference type="ARBA" id="ARBA00023004"/>
    </source>
</evidence>
<keyword evidence="4" id="KW-0732">Signal</keyword>
<keyword evidence="3" id="KW-0349">Heme</keyword>
<dbReference type="PROSITE" id="PS51007">
    <property type="entry name" value="CYTC"/>
    <property type="match status" value="1"/>
</dbReference>
<evidence type="ECO:0000313" key="6">
    <source>
        <dbReference type="EMBL" id="MBV2360881.1"/>
    </source>
</evidence>
<feature type="signal peptide" evidence="4">
    <location>
        <begin position="1"/>
        <end position="22"/>
    </location>
</feature>
<dbReference type="Proteomes" id="UP001166293">
    <property type="component" value="Unassembled WGS sequence"/>
</dbReference>
<keyword evidence="1 3" id="KW-0479">Metal-binding</keyword>
<reference evidence="6" key="1">
    <citation type="submission" date="2021-06" db="EMBL/GenBank/DDBJ databases">
        <title>Thalassococcus sp. CAU 1522 isolated from sea sand, Republic of Korea.</title>
        <authorList>
            <person name="Kim W."/>
        </authorList>
    </citation>
    <scope>NUCLEOTIDE SEQUENCE</scope>
    <source>
        <strain evidence="6">CAU 1522</strain>
    </source>
</reference>
<evidence type="ECO:0000313" key="7">
    <source>
        <dbReference type="Proteomes" id="UP001166293"/>
    </source>
</evidence>
<name>A0ABS6NA41_9RHOB</name>
<sequence length="134" mass="14189">MRPMALVPALIGIAVSAGAAFAQEAKDPGAEAYAQYCATCHGATGAGDGPLTEMMTASVPDLRTLTERHDGVFPMLEVIHIIDGRTGMRAHGGPMPVYGALFVEESGGMTPYSDVLYSRGKVLSLAYFLERIQQ</sequence>
<proteinExistence type="predicted"/>
<organism evidence="6 7">
    <name type="scientific">Thalassococcus arenae</name>
    <dbReference type="NCBI Taxonomy" id="2851652"/>
    <lineage>
        <taxon>Bacteria</taxon>
        <taxon>Pseudomonadati</taxon>
        <taxon>Pseudomonadota</taxon>
        <taxon>Alphaproteobacteria</taxon>
        <taxon>Rhodobacterales</taxon>
        <taxon>Roseobacteraceae</taxon>
        <taxon>Thalassococcus</taxon>
    </lineage>
</organism>
<accession>A0ABS6NA41</accession>
<dbReference type="EMBL" id="JAHRWL010000002">
    <property type="protein sequence ID" value="MBV2360881.1"/>
    <property type="molecule type" value="Genomic_DNA"/>
</dbReference>
<dbReference type="InterPro" id="IPR009056">
    <property type="entry name" value="Cyt_c-like_dom"/>
</dbReference>
<evidence type="ECO:0000256" key="4">
    <source>
        <dbReference type="SAM" id="SignalP"/>
    </source>
</evidence>
<keyword evidence="7" id="KW-1185">Reference proteome</keyword>
<evidence type="ECO:0000259" key="5">
    <source>
        <dbReference type="PROSITE" id="PS51007"/>
    </source>
</evidence>
<evidence type="ECO:0000256" key="1">
    <source>
        <dbReference type="ARBA" id="ARBA00022723"/>
    </source>
</evidence>
<evidence type="ECO:0000256" key="3">
    <source>
        <dbReference type="PROSITE-ProRule" id="PRU00433"/>
    </source>
</evidence>
<feature type="domain" description="Cytochrome c" evidence="5">
    <location>
        <begin position="24"/>
        <end position="133"/>
    </location>
</feature>
<protein>
    <submittedName>
        <fullName evidence="6">Cytochrome c</fullName>
    </submittedName>
</protein>
<feature type="chain" id="PRO_5046504148" evidence="4">
    <location>
        <begin position="23"/>
        <end position="134"/>
    </location>
</feature>